<evidence type="ECO:0000256" key="1">
    <source>
        <dbReference type="ARBA" id="ARBA00004141"/>
    </source>
</evidence>
<evidence type="ECO:0000313" key="8">
    <source>
        <dbReference type="EMBL" id="KAL2291593.1"/>
    </source>
</evidence>
<proteinExistence type="predicted"/>
<evidence type="ECO:0000256" key="5">
    <source>
        <dbReference type="SAM" id="MobiDB-lite"/>
    </source>
</evidence>
<evidence type="ECO:0000256" key="3">
    <source>
        <dbReference type="ARBA" id="ARBA00022989"/>
    </source>
</evidence>
<feature type="transmembrane region" description="Helical" evidence="6">
    <location>
        <begin position="344"/>
        <end position="363"/>
    </location>
</feature>
<feature type="transmembrane region" description="Helical" evidence="6">
    <location>
        <begin position="302"/>
        <end position="324"/>
    </location>
</feature>
<feature type="transmembrane region" description="Helical" evidence="6">
    <location>
        <begin position="84"/>
        <end position="102"/>
    </location>
</feature>
<evidence type="ECO:0000313" key="9">
    <source>
        <dbReference type="Proteomes" id="UP001600888"/>
    </source>
</evidence>
<feature type="transmembrane region" description="Helical" evidence="6">
    <location>
        <begin position="156"/>
        <end position="178"/>
    </location>
</feature>
<feature type="transmembrane region" description="Helical" evidence="6">
    <location>
        <begin position="114"/>
        <end position="136"/>
    </location>
</feature>
<dbReference type="Proteomes" id="UP001600888">
    <property type="component" value="Unassembled WGS sequence"/>
</dbReference>
<comment type="caution">
    <text evidence="8">The sequence shown here is derived from an EMBL/GenBank/DDBJ whole genome shotgun (WGS) entry which is preliminary data.</text>
</comment>
<dbReference type="InterPro" id="IPR000832">
    <property type="entry name" value="GPCR_2_secretin-like"/>
</dbReference>
<keyword evidence="4 6" id="KW-0472">Membrane</keyword>
<feature type="region of interest" description="Disordered" evidence="5">
    <location>
        <begin position="387"/>
        <end position="470"/>
    </location>
</feature>
<dbReference type="Gene3D" id="1.20.1070.10">
    <property type="entry name" value="Rhodopsin 7-helix transmembrane proteins"/>
    <property type="match status" value="1"/>
</dbReference>
<dbReference type="InterPro" id="IPR017981">
    <property type="entry name" value="GPCR_2-like_7TM"/>
</dbReference>
<feature type="region of interest" description="Disordered" evidence="5">
    <location>
        <begin position="236"/>
        <end position="297"/>
    </location>
</feature>
<feature type="compositionally biased region" description="Polar residues" evidence="5">
    <location>
        <begin position="247"/>
        <end position="260"/>
    </location>
</feature>
<protein>
    <recommendedName>
        <fullName evidence="7">G-protein coupled receptors family 2 profile 2 domain-containing protein</fullName>
    </recommendedName>
</protein>
<dbReference type="SUPFAM" id="SSF81321">
    <property type="entry name" value="Family A G protein-coupled receptor-like"/>
    <property type="match status" value="1"/>
</dbReference>
<accession>A0ABR4FA63</accession>
<keyword evidence="9" id="KW-1185">Reference proteome</keyword>
<name>A0ABR4FA63_9PEZI</name>
<dbReference type="PANTHER" id="PTHR23112">
    <property type="entry name" value="G PROTEIN-COUPLED RECEPTOR 157-RELATED"/>
    <property type="match status" value="1"/>
</dbReference>
<feature type="transmembrane region" description="Helical" evidence="6">
    <location>
        <begin position="28"/>
        <end position="47"/>
    </location>
</feature>
<reference evidence="8 9" key="1">
    <citation type="submission" date="2024-03" db="EMBL/GenBank/DDBJ databases">
        <title>A high-quality draft genome sequence of Diaporthe vaccinii, a causative agent of upright dieback and viscid rot disease in cranberry plants.</title>
        <authorList>
            <person name="Sarrasin M."/>
            <person name="Lang B.F."/>
            <person name="Burger G."/>
        </authorList>
    </citation>
    <scope>NUCLEOTIDE SEQUENCE [LARGE SCALE GENOMIC DNA]</scope>
    <source>
        <strain evidence="8 9">IS7</strain>
    </source>
</reference>
<dbReference type="Pfam" id="PF00002">
    <property type="entry name" value="7tm_2"/>
    <property type="match status" value="1"/>
</dbReference>
<dbReference type="EMBL" id="JBAWTH010000006">
    <property type="protein sequence ID" value="KAL2291593.1"/>
    <property type="molecule type" value="Genomic_DNA"/>
</dbReference>
<dbReference type="PROSITE" id="PS50261">
    <property type="entry name" value="G_PROTEIN_RECEP_F2_4"/>
    <property type="match status" value="1"/>
</dbReference>
<evidence type="ECO:0000259" key="7">
    <source>
        <dbReference type="PROSITE" id="PS50261"/>
    </source>
</evidence>
<sequence>MDSDNIDNIENLGTQLDVFNVIERTCSVLSLVGCIFIIVTFCVSDAFHKPINRLVFYASLYVSPPEHPLDSYLVPRTTFMPADAFWILAMAINVYLTFYAKFDGQKLRKMEIPYLLFCYGVPFVVALVFIFVSSPTKGKIYGDATLWCWVKREWDIFRIITFYGPVWAAIAVTTFIYIRAGREIYRKHKQLRELNYTSHYEPETNPANDAFSVKTTEVSVTSEIVTTTQETSIDLAPLGRAHHDSSADSQSKPSAYSVSISADGTKGAAGATTAPAAASSRGNENTAQRSGRRKATHDANSAAWSYTKCSILFFTAILITWIPSTANRVYGVVQPDGVSLPLEYMSAFVLPLQGFWNAVIYMVTSWKACKTLMDDIRYSFKGGRKTDVPGRLTSRSRMGGRRDNMSVPGRSGTFEMRSKGRNLRMMSGSTSSTESTEELSSHGMDLLDGPFERPVPGPPGKKHDELAPQQRHRVVSGLRCAASLRRIRANLACSSSNLTT</sequence>
<feature type="domain" description="G-protein coupled receptors family 2 profile 2" evidence="7">
    <location>
        <begin position="79"/>
        <end position="187"/>
    </location>
</feature>
<evidence type="ECO:0000256" key="4">
    <source>
        <dbReference type="ARBA" id="ARBA00023136"/>
    </source>
</evidence>
<organism evidence="8 9">
    <name type="scientific">Diaporthe vaccinii</name>
    <dbReference type="NCBI Taxonomy" id="105482"/>
    <lineage>
        <taxon>Eukaryota</taxon>
        <taxon>Fungi</taxon>
        <taxon>Dikarya</taxon>
        <taxon>Ascomycota</taxon>
        <taxon>Pezizomycotina</taxon>
        <taxon>Sordariomycetes</taxon>
        <taxon>Sordariomycetidae</taxon>
        <taxon>Diaporthales</taxon>
        <taxon>Diaporthaceae</taxon>
        <taxon>Diaporthe</taxon>
        <taxon>Diaporthe eres species complex</taxon>
    </lineage>
</organism>
<gene>
    <name evidence="8" type="ORF">FJTKL_12952</name>
</gene>
<evidence type="ECO:0000256" key="6">
    <source>
        <dbReference type="SAM" id="Phobius"/>
    </source>
</evidence>
<feature type="compositionally biased region" description="Low complexity" evidence="5">
    <location>
        <begin position="261"/>
        <end position="280"/>
    </location>
</feature>
<dbReference type="PANTHER" id="PTHR23112:SF22">
    <property type="entry name" value="G-PROTEIN COUPLED RECEPTOR"/>
    <property type="match status" value="1"/>
</dbReference>
<evidence type="ECO:0000256" key="2">
    <source>
        <dbReference type="ARBA" id="ARBA00022692"/>
    </source>
</evidence>
<keyword evidence="2 6" id="KW-0812">Transmembrane</keyword>
<comment type="subcellular location">
    <subcellularLocation>
        <location evidence="1">Membrane</location>
        <topology evidence="1">Multi-pass membrane protein</topology>
    </subcellularLocation>
</comment>
<keyword evidence="3 6" id="KW-1133">Transmembrane helix</keyword>